<dbReference type="InterPro" id="IPR000719">
    <property type="entry name" value="Prot_kinase_dom"/>
</dbReference>
<organism evidence="2 3">
    <name type="scientific">Paenibacillus artemisiicola</name>
    <dbReference type="NCBI Taxonomy" id="1172618"/>
    <lineage>
        <taxon>Bacteria</taxon>
        <taxon>Bacillati</taxon>
        <taxon>Bacillota</taxon>
        <taxon>Bacilli</taxon>
        <taxon>Bacillales</taxon>
        <taxon>Paenibacillaceae</taxon>
        <taxon>Paenibacillus</taxon>
    </lineage>
</organism>
<accession>A0ABS3WGY2</accession>
<evidence type="ECO:0000259" key="1">
    <source>
        <dbReference type="PROSITE" id="PS50011"/>
    </source>
</evidence>
<dbReference type="PROSITE" id="PS50011">
    <property type="entry name" value="PROTEIN_KINASE_DOM"/>
    <property type="match status" value="1"/>
</dbReference>
<keyword evidence="2" id="KW-0808">Transferase</keyword>
<proteinExistence type="predicted"/>
<evidence type="ECO:0000313" key="2">
    <source>
        <dbReference type="EMBL" id="MBO7747400.1"/>
    </source>
</evidence>
<gene>
    <name evidence="2" type="ORF">I8J29_24750</name>
</gene>
<dbReference type="Proteomes" id="UP000670947">
    <property type="component" value="Unassembled WGS sequence"/>
</dbReference>
<keyword evidence="2" id="KW-0418">Kinase</keyword>
<dbReference type="RefSeq" id="WP_208850096.1">
    <property type="nucleotide sequence ID" value="NZ_JAGGDJ010000032.1"/>
</dbReference>
<reference evidence="2 3" key="1">
    <citation type="submission" date="2021-03" db="EMBL/GenBank/DDBJ databases">
        <title>Paenibacillus artemisicola MWE-103 whole genome sequence.</title>
        <authorList>
            <person name="Ham Y.J."/>
        </authorList>
    </citation>
    <scope>NUCLEOTIDE SEQUENCE [LARGE SCALE GENOMIC DNA]</scope>
    <source>
        <strain evidence="2 3">MWE-103</strain>
    </source>
</reference>
<dbReference type="InterPro" id="IPR011009">
    <property type="entry name" value="Kinase-like_dom_sf"/>
</dbReference>
<dbReference type="EMBL" id="JAGGDJ010000032">
    <property type="protein sequence ID" value="MBO7747400.1"/>
    <property type="molecule type" value="Genomic_DNA"/>
</dbReference>
<name>A0ABS3WGY2_9BACL</name>
<keyword evidence="3" id="KW-1185">Reference proteome</keyword>
<comment type="caution">
    <text evidence="2">The sequence shown here is derived from an EMBL/GenBank/DDBJ whole genome shotgun (WGS) entry which is preliminary data.</text>
</comment>
<protein>
    <submittedName>
        <fullName evidence="2">Serine/threonine protein kinase</fullName>
    </submittedName>
</protein>
<dbReference type="Gene3D" id="1.10.510.10">
    <property type="entry name" value="Transferase(Phosphotransferase) domain 1"/>
    <property type="match status" value="1"/>
</dbReference>
<dbReference type="GO" id="GO:0004674">
    <property type="term" value="F:protein serine/threonine kinase activity"/>
    <property type="evidence" value="ECO:0007669"/>
    <property type="project" value="UniProtKB-KW"/>
</dbReference>
<sequence length="282" mass="31469">MSIKDCPLEAAQRVEQDIASFLEETGEVFRIFDRQDSGNVSYGVRAAGRNRFVKYAVQPENVGYLKNAAAFHAKVSHPCVPRLLNHFPAGEGYALVFEWVDGEVLGSPEFSGKEGRSRPDSPHFRFRRLPAETIVRALGDVYELHEQLERLGYVAVDLYDGSLIYDFARNALHLCDFDLYAKGAFTLATDRNYGSSRYMAPEEFVKGSRIDAVTNVFNLGAAAFVFLAEEEGSRDPARWRASGALHRTAMKAVSPDRADRFGSVAEFRRAWLEALRSEGAEG</sequence>
<feature type="domain" description="Protein kinase" evidence="1">
    <location>
        <begin position="29"/>
        <end position="282"/>
    </location>
</feature>
<keyword evidence="2" id="KW-0723">Serine/threonine-protein kinase</keyword>
<evidence type="ECO:0000313" key="3">
    <source>
        <dbReference type="Proteomes" id="UP000670947"/>
    </source>
</evidence>
<dbReference type="SUPFAM" id="SSF56112">
    <property type="entry name" value="Protein kinase-like (PK-like)"/>
    <property type="match status" value="1"/>
</dbReference>